<gene>
    <name evidence="2" type="ORF">H4R18_005288</name>
</gene>
<sequence>MQVRGPSRLGALAVAAGAATVASAQYLFNPGTLDSEALFEAISADYYSYAAIWNYQLSDAKASHTGAYAVLTSIYGTDEVPAEFDASFVSRLAGEMESIGETTVVDHN</sequence>
<feature type="signal peptide" evidence="1">
    <location>
        <begin position="1"/>
        <end position="24"/>
    </location>
</feature>
<feature type="non-terminal residue" evidence="2">
    <location>
        <position position="108"/>
    </location>
</feature>
<name>A0A9W8LFT7_9FUNG</name>
<dbReference type="OrthoDB" id="5585459at2759"/>
<proteinExistence type="predicted"/>
<reference evidence="2" key="1">
    <citation type="submission" date="2022-07" db="EMBL/GenBank/DDBJ databases">
        <title>Phylogenomic reconstructions and comparative analyses of Kickxellomycotina fungi.</title>
        <authorList>
            <person name="Reynolds N.K."/>
            <person name="Stajich J.E."/>
            <person name="Barry K."/>
            <person name="Grigoriev I.V."/>
            <person name="Crous P."/>
            <person name="Smith M.E."/>
        </authorList>
    </citation>
    <scope>NUCLEOTIDE SEQUENCE</scope>
    <source>
        <strain evidence="2">NBRC 105414</strain>
    </source>
</reference>
<evidence type="ECO:0000313" key="2">
    <source>
        <dbReference type="EMBL" id="KAJ2777184.1"/>
    </source>
</evidence>
<dbReference type="AlphaFoldDB" id="A0A9W8LFT7"/>
<comment type="caution">
    <text evidence="2">The sequence shown here is derived from an EMBL/GenBank/DDBJ whole genome shotgun (WGS) entry which is preliminary data.</text>
</comment>
<feature type="chain" id="PRO_5040936005" evidence="1">
    <location>
        <begin position="25"/>
        <end position="108"/>
    </location>
</feature>
<keyword evidence="1" id="KW-0732">Signal</keyword>
<evidence type="ECO:0000313" key="3">
    <source>
        <dbReference type="Proteomes" id="UP001140217"/>
    </source>
</evidence>
<evidence type="ECO:0000256" key="1">
    <source>
        <dbReference type="SAM" id="SignalP"/>
    </source>
</evidence>
<dbReference type="EMBL" id="JANBUL010000307">
    <property type="protein sequence ID" value="KAJ2777184.1"/>
    <property type="molecule type" value="Genomic_DNA"/>
</dbReference>
<keyword evidence="3" id="KW-1185">Reference proteome</keyword>
<dbReference type="Proteomes" id="UP001140217">
    <property type="component" value="Unassembled WGS sequence"/>
</dbReference>
<protein>
    <submittedName>
        <fullName evidence="2">Uncharacterized protein</fullName>
    </submittedName>
</protein>
<organism evidence="2 3">
    <name type="scientific">Coemansia javaensis</name>
    <dbReference type="NCBI Taxonomy" id="2761396"/>
    <lineage>
        <taxon>Eukaryota</taxon>
        <taxon>Fungi</taxon>
        <taxon>Fungi incertae sedis</taxon>
        <taxon>Zoopagomycota</taxon>
        <taxon>Kickxellomycotina</taxon>
        <taxon>Kickxellomycetes</taxon>
        <taxon>Kickxellales</taxon>
        <taxon>Kickxellaceae</taxon>
        <taxon>Coemansia</taxon>
    </lineage>
</organism>
<accession>A0A9W8LFT7</accession>